<dbReference type="EMBL" id="FAXC01000497">
    <property type="protein sequence ID" value="CUV10788.1"/>
    <property type="molecule type" value="Genomic_DNA"/>
</dbReference>
<accession>A0A160VIL8</accession>
<evidence type="ECO:0000256" key="6">
    <source>
        <dbReference type="ARBA" id="ARBA00023125"/>
    </source>
</evidence>
<evidence type="ECO:0000256" key="1">
    <source>
        <dbReference type="ARBA" id="ARBA00008136"/>
    </source>
</evidence>
<keyword evidence="6" id="KW-0238">DNA-binding</keyword>
<dbReference type="GO" id="GO:0106300">
    <property type="term" value="P:protein-DNA covalent cross-linking repair"/>
    <property type="evidence" value="ECO:0007669"/>
    <property type="project" value="InterPro"/>
</dbReference>
<evidence type="ECO:0000313" key="8">
    <source>
        <dbReference type="EMBL" id="CUV10788.1"/>
    </source>
</evidence>
<evidence type="ECO:0000256" key="4">
    <source>
        <dbReference type="ARBA" id="ARBA00022801"/>
    </source>
</evidence>
<dbReference type="SUPFAM" id="SSF143081">
    <property type="entry name" value="BB1717-like"/>
    <property type="match status" value="1"/>
</dbReference>
<keyword evidence="2" id="KW-0645">Protease</keyword>
<evidence type="ECO:0000256" key="5">
    <source>
        <dbReference type="ARBA" id="ARBA00023124"/>
    </source>
</evidence>
<dbReference type="GO" id="GO:0016829">
    <property type="term" value="F:lyase activity"/>
    <property type="evidence" value="ECO:0007669"/>
    <property type="project" value="UniProtKB-KW"/>
</dbReference>
<evidence type="ECO:0000256" key="7">
    <source>
        <dbReference type="ARBA" id="ARBA00023239"/>
    </source>
</evidence>
<keyword evidence="5" id="KW-0190">Covalent protein-DNA linkage</keyword>
<proteinExistence type="inferred from homology"/>
<dbReference type="Gene3D" id="3.90.1680.10">
    <property type="entry name" value="SOS response associated peptidase-like"/>
    <property type="match status" value="1"/>
</dbReference>
<dbReference type="Pfam" id="PF02586">
    <property type="entry name" value="SRAP"/>
    <property type="match status" value="1"/>
</dbReference>
<keyword evidence="7" id="KW-0456">Lyase</keyword>
<keyword evidence="3" id="KW-0227">DNA damage</keyword>
<comment type="similarity">
    <text evidence="1">Belongs to the SOS response-associated peptidase family.</text>
</comment>
<dbReference type="AlphaFoldDB" id="A0A160VIL8"/>
<dbReference type="PANTHER" id="PTHR13604">
    <property type="entry name" value="DC12-RELATED"/>
    <property type="match status" value="1"/>
</dbReference>
<reference evidence="8" key="1">
    <citation type="submission" date="2015-10" db="EMBL/GenBank/DDBJ databases">
        <authorList>
            <person name="Gilbert D.G."/>
        </authorList>
    </citation>
    <scope>NUCLEOTIDE SEQUENCE</scope>
</reference>
<evidence type="ECO:0000256" key="2">
    <source>
        <dbReference type="ARBA" id="ARBA00022670"/>
    </source>
</evidence>
<dbReference type="GO" id="GO:0008233">
    <property type="term" value="F:peptidase activity"/>
    <property type="evidence" value="ECO:0007669"/>
    <property type="project" value="UniProtKB-KW"/>
</dbReference>
<dbReference type="GO" id="GO:0003697">
    <property type="term" value="F:single-stranded DNA binding"/>
    <property type="evidence" value="ECO:0007669"/>
    <property type="project" value="InterPro"/>
</dbReference>
<organism evidence="8">
    <name type="scientific">hydrothermal vent metagenome</name>
    <dbReference type="NCBI Taxonomy" id="652676"/>
    <lineage>
        <taxon>unclassified sequences</taxon>
        <taxon>metagenomes</taxon>
        <taxon>ecological metagenomes</taxon>
    </lineage>
</organism>
<gene>
    <name evidence="8" type="ORF">MGWOODY_Mmi227</name>
</gene>
<sequence>MCGRKTLTRDVQSIIEEMAIEEWQDADLYTPSFNIAPTQSTPIMIDHMGRHVKPMKWGLIPNWAKDESIGSKLINARSETLLQKPSFQNLVPQKRCVVITDGYYEWKKASRKSIPYYIHHPGNKLLPIAGLWDAWENPLGKKIFSYTVITTTPTPIIKNIHHRMPVILKPEDINPWLQVHNTSISDAMSLLIPYPDELKFFEVSSLVNSPTNNRKECILPLNNSNNLTLF</sequence>
<dbReference type="InterPro" id="IPR036590">
    <property type="entry name" value="SRAP-like"/>
</dbReference>
<evidence type="ECO:0000256" key="3">
    <source>
        <dbReference type="ARBA" id="ARBA00022763"/>
    </source>
</evidence>
<name>A0A160VIL8_9ZZZZ</name>
<dbReference type="PANTHER" id="PTHR13604:SF0">
    <property type="entry name" value="ABASIC SITE PROCESSING PROTEIN HMCES"/>
    <property type="match status" value="1"/>
</dbReference>
<dbReference type="GO" id="GO:0006508">
    <property type="term" value="P:proteolysis"/>
    <property type="evidence" value="ECO:0007669"/>
    <property type="project" value="UniProtKB-KW"/>
</dbReference>
<dbReference type="InterPro" id="IPR003738">
    <property type="entry name" value="SRAP"/>
</dbReference>
<protein>
    <submittedName>
        <fullName evidence="8">Gll2498 protein</fullName>
    </submittedName>
</protein>
<keyword evidence="4" id="KW-0378">Hydrolase</keyword>